<organism evidence="1">
    <name type="scientific">Halalkalibacterium halodurans</name>
    <name type="common">Bacillus halodurans</name>
    <dbReference type="NCBI Taxonomy" id="86665"/>
    <lineage>
        <taxon>Bacteria</taxon>
        <taxon>Bacillati</taxon>
        <taxon>Bacillota</taxon>
        <taxon>Bacilli</taxon>
        <taxon>Bacillales</taxon>
        <taxon>Bacillaceae</taxon>
        <taxon>Halalkalibacterium (ex Joshi et al. 2022)</taxon>
    </lineage>
</organism>
<dbReference type="EMBL" id="LILD01000001">
    <property type="protein sequence ID" value="KOO38517.1"/>
    <property type="molecule type" value="Genomic_DNA"/>
</dbReference>
<protein>
    <submittedName>
        <fullName evidence="1">Uncharacterized protein</fullName>
    </submittedName>
</protein>
<proteinExistence type="predicted"/>
<accession>A0A0M0KIT4</accession>
<gene>
    <name evidence="1" type="ORF">AMD02_06355</name>
</gene>
<dbReference type="RefSeq" id="WP_053430789.1">
    <property type="nucleotide sequence ID" value="NZ_LILD02000041.1"/>
</dbReference>
<evidence type="ECO:0000313" key="1">
    <source>
        <dbReference type="EMBL" id="KOO38517.1"/>
    </source>
</evidence>
<comment type="caution">
    <text evidence="1">The sequence shown here is derived from an EMBL/GenBank/DDBJ whole genome shotgun (WGS) entry which is preliminary data.</text>
</comment>
<name>A0A0M0KIT4_ALKHA</name>
<dbReference type="PATRIC" id="fig|136160.3.peg.1573"/>
<dbReference type="AlphaFoldDB" id="A0A0M0KIT4"/>
<sequence length="62" mass="7184">MDEKLIKTDVYERIIMTFKDHDAPLNDREKSLVELAIEGTLSEIRMQRMVEAIEEGRKCSSA</sequence>
<reference evidence="1" key="1">
    <citation type="submission" date="2015-08" db="EMBL/GenBank/DDBJ databases">
        <title>Complete DNA Sequence of Pseudomonas syringae pv. actinidiae, the Causal Agent of Kiwifruit Canker Disease.</title>
        <authorList>
            <person name="Rikkerink E.H.A."/>
            <person name="Fineran P.C."/>
        </authorList>
    </citation>
    <scope>NUCLEOTIDE SEQUENCE</scope>
    <source>
        <strain evidence="1">DSM 13666</strain>
    </source>
</reference>